<protein>
    <submittedName>
        <fullName evidence="2">Uncharacterized protein</fullName>
    </submittedName>
</protein>
<dbReference type="Proteomes" id="UP000607653">
    <property type="component" value="Unassembled WGS sequence"/>
</dbReference>
<gene>
    <name evidence="2" type="ORF">HUJ06_008040</name>
</gene>
<name>A0A822Z1P0_NELNU</name>
<feature type="region of interest" description="Disordered" evidence="1">
    <location>
        <begin position="1"/>
        <end position="30"/>
    </location>
</feature>
<evidence type="ECO:0000256" key="1">
    <source>
        <dbReference type="SAM" id="MobiDB-lite"/>
    </source>
</evidence>
<organism evidence="2 3">
    <name type="scientific">Nelumbo nucifera</name>
    <name type="common">Sacred lotus</name>
    <dbReference type="NCBI Taxonomy" id="4432"/>
    <lineage>
        <taxon>Eukaryota</taxon>
        <taxon>Viridiplantae</taxon>
        <taxon>Streptophyta</taxon>
        <taxon>Embryophyta</taxon>
        <taxon>Tracheophyta</taxon>
        <taxon>Spermatophyta</taxon>
        <taxon>Magnoliopsida</taxon>
        <taxon>Proteales</taxon>
        <taxon>Nelumbonaceae</taxon>
        <taxon>Nelumbo</taxon>
    </lineage>
</organism>
<dbReference type="AlphaFoldDB" id="A0A822Z1P0"/>
<comment type="caution">
    <text evidence="2">The sequence shown here is derived from an EMBL/GenBank/DDBJ whole genome shotgun (WGS) entry which is preliminary data.</text>
</comment>
<reference evidence="2 3" key="1">
    <citation type="journal article" date="2020" name="Mol. Biol. Evol.">
        <title>Distinct Expression and Methylation Patterns for Genes with Different Fates following a Single Whole-Genome Duplication in Flowering Plants.</title>
        <authorList>
            <person name="Shi T."/>
            <person name="Rahmani R.S."/>
            <person name="Gugger P.F."/>
            <person name="Wang M."/>
            <person name="Li H."/>
            <person name="Zhang Y."/>
            <person name="Li Z."/>
            <person name="Wang Q."/>
            <person name="Van de Peer Y."/>
            <person name="Marchal K."/>
            <person name="Chen J."/>
        </authorList>
    </citation>
    <scope>NUCLEOTIDE SEQUENCE [LARGE SCALE GENOMIC DNA]</scope>
    <source>
        <tissue evidence="2">Leaf</tissue>
    </source>
</reference>
<proteinExistence type="predicted"/>
<sequence>MTCCQGKKTDRKSEKASVRNDHSESPIQRTSPMLEEVVYGLGRLRGEGYIIEHAQDKKPSVYEHEKILLYMKSYRDDVSEKVEKLMKRSILI</sequence>
<feature type="compositionally biased region" description="Basic and acidic residues" evidence="1">
    <location>
        <begin position="7"/>
        <end position="24"/>
    </location>
</feature>
<keyword evidence="3" id="KW-1185">Reference proteome</keyword>
<evidence type="ECO:0000313" key="2">
    <source>
        <dbReference type="EMBL" id="DAD37399.1"/>
    </source>
</evidence>
<evidence type="ECO:0000313" key="3">
    <source>
        <dbReference type="Proteomes" id="UP000607653"/>
    </source>
</evidence>
<dbReference type="EMBL" id="DUZY01000004">
    <property type="protein sequence ID" value="DAD37399.1"/>
    <property type="molecule type" value="Genomic_DNA"/>
</dbReference>
<accession>A0A822Z1P0</accession>